<organism evidence="3">
    <name type="scientific">marine sediment metagenome</name>
    <dbReference type="NCBI Taxonomy" id="412755"/>
    <lineage>
        <taxon>unclassified sequences</taxon>
        <taxon>metagenomes</taxon>
        <taxon>ecological metagenomes</taxon>
    </lineage>
</organism>
<keyword evidence="1" id="KW-0378">Hydrolase</keyword>
<evidence type="ECO:0000256" key="1">
    <source>
        <dbReference type="ARBA" id="ARBA00022801"/>
    </source>
</evidence>
<dbReference type="GO" id="GO:0005524">
    <property type="term" value="F:ATP binding"/>
    <property type="evidence" value="ECO:0007669"/>
    <property type="project" value="InterPro"/>
</dbReference>
<sequence>LTENLWQAKKRKELELALFQNPLRIAIINFESFRIEAKKLAEAGFQMLIIDESAKVKDNRSLITKTLIEFSENMDYIYELSGNPAPNSEMEYFSQVKMVNPMLYGKSFYSFRNKYFYPAGYGGFKWKMKEEMREDFLEKLASISEVVRKEDVLDLPEKTLNIRKVHLNTVERKAYEIMKKDLVLEFNGREVIAANTAVKLMKLREGTSGFYLDEDSRVVSVGQSKLNELKELLDEIGDHQVIIWTHFHYEADMVERLFKDLSKKLIKIGQEPIAWGR</sequence>
<dbReference type="PANTHER" id="PTHR45766">
    <property type="entry name" value="DNA ANNEALING HELICASE AND ENDONUCLEASE ZRANB3 FAMILY MEMBER"/>
    <property type="match status" value="1"/>
</dbReference>
<dbReference type="InterPro" id="IPR027417">
    <property type="entry name" value="P-loop_NTPase"/>
</dbReference>
<dbReference type="GO" id="GO:0016787">
    <property type="term" value="F:hydrolase activity"/>
    <property type="evidence" value="ECO:0007669"/>
    <property type="project" value="UniProtKB-KW"/>
</dbReference>
<evidence type="ECO:0000313" key="3">
    <source>
        <dbReference type="EMBL" id="GAF89545.1"/>
    </source>
</evidence>
<dbReference type="InterPro" id="IPR000330">
    <property type="entry name" value="SNF2_N"/>
</dbReference>
<gene>
    <name evidence="3" type="ORF">S01H1_29359</name>
</gene>
<dbReference type="EMBL" id="BARS01017991">
    <property type="protein sequence ID" value="GAF89545.1"/>
    <property type="molecule type" value="Genomic_DNA"/>
</dbReference>
<protein>
    <recommendedName>
        <fullName evidence="2">SNF2 N-terminal domain-containing protein</fullName>
    </recommendedName>
</protein>
<dbReference type="AlphaFoldDB" id="X0UM46"/>
<comment type="caution">
    <text evidence="3">The sequence shown here is derived from an EMBL/GenBank/DDBJ whole genome shotgun (WGS) entry which is preliminary data.</text>
</comment>
<dbReference type="InterPro" id="IPR038718">
    <property type="entry name" value="SNF2-like_sf"/>
</dbReference>
<name>X0UM46_9ZZZZ</name>
<feature type="domain" description="SNF2 N-terminal" evidence="2">
    <location>
        <begin position="9"/>
        <end position="204"/>
    </location>
</feature>
<dbReference type="GO" id="GO:0006281">
    <property type="term" value="P:DNA repair"/>
    <property type="evidence" value="ECO:0007669"/>
    <property type="project" value="TreeGrafter"/>
</dbReference>
<dbReference type="Pfam" id="PF00176">
    <property type="entry name" value="SNF2-rel_dom"/>
    <property type="match status" value="1"/>
</dbReference>
<accession>X0UM46</accession>
<dbReference type="SUPFAM" id="SSF52540">
    <property type="entry name" value="P-loop containing nucleoside triphosphate hydrolases"/>
    <property type="match status" value="2"/>
</dbReference>
<proteinExistence type="predicted"/>
<feature type="non-terminal residue" evidence="3">
    <location>
        <position position="1"/>
    </location>
</feature>
<dbReference type="GO" id="GO:0031297">
    <property type="term" value="P:replication fork processing"/>
    <property type="evidence" value="ECO:0007669"/>
    <property type="project" value="TreeGrafter"/>
</dbReference>
<dbReference type="Gene3D" id="3.40.50.300">
    <property type="entry name" value="P-loop containing nucleotide triphosphate hydrolases"/>
    <property type="match status" value="1"/>
</dbReference>
<dbReference type="Gene3D" id="3.40.50.10810">
    <property type="entry name" value="Tandem AAA-ATPase domain"/>
    <property type="match status" value="1"/>
</dbReference>
<evidence type="ECO:0000259" key="2">
    <source>
        <dbReference type="Pfam" id="PF00176"/>
    </source>
</evidence>
<feature type="non-terminal residue" evidence="3">
    <location>
        <position position="277"/>
    </location>
</feature>
<dbReference type="PANTHER" id="PTHR45766:SF6">
    <property type="entry name" value="SWI_SNF-RELATED MATRIX-ASSOCIATED ACTIN-DEPENDENT REGULATOR OF CHROMATIN SUBFAMILY A-LIKE PROTEIN 1"/>
    <property type="match status" value="1"/>
</dbReference>
<reference evidence="3" key="1">
    <citation type="journal article" date="2014" name="Front. Microbiol.">
        <title>High frequency of phylogenetically diverse reductive dehalogenase-homologous genes in deep subseafloor sedimentary metagenomes.</title>
        <authorList>
            <person name="Kawai M."/>
            <person name="Futagami T."/>
            <person name="Toyoda A."/>
            <person name="Takaki Y."/>
            <person name="Nishi S."/>
            <person name="Hori S."/>
            <person name="Arai W."/>
            <person name="Tsubouchi T."/>
            <person name="Morono Y."/>
            <person name="Uchiyama I."/>
            <person name="Ito T."/>
            <person name="Fujiyama A."/>
            <person name="Inagaki F."/>
            <person name="Takami H."/>
        </authorList>
    </citation>
    <scope>NUCLEOTIDE SEQUENCE</scope>
    <source>
        <strain evidence="3">Expedition CK06-06</strain>
    </source>
</reference>